<reference evidence="3" key="2">
    <citation type="submission" date="2015-01" db="EMBL/GenBank/DDBJ databases">
        <title>Evolutionary Origins and Diversification of the Mycorrhizal Mutualists.</title>
        <authorList>
            <consortium name="DOE Joint Genome Institute"/>
            <consortium name="Mycorrhizal Genomics Consortium"/>
            <person name="Kohler A."/>
            <person name="Kuo A."/>
            <person name="Nagy L.G."/>
            <person name="Floudas D."/>
            <person name="Copeland A."/>
            <person name="Barry K.W."/>
            <person name="Cichocki N."/>
            <person name="Veneault-Fourrey C."/>
            <person name="LaButti K."/>
            <person name="Lindquist E.A."/>
            <person name="Lipzen A."/>
            <person name="Lundell T."/>
            <person name="Morin E."/>
            <person name="Murat C."/>
            <person name="Riley R."/>
            <person name="Ohm R."/>
            <person name="Sun H."/>
            <person name="Tunlid A."/>
            <person name="Henrissat B."/>
            <person name="Grigoriev I.V."/>
            <person name="Hibbett D.S."/>
            <person name="Martin F."/>
        </authorList>
    </citation>
    <scope>NUCLEOTIDE SEQUENCE [LARGE SCALE GENOMIC DNA]</scope>
    <source>
        <strain evidence="3">Marx 270</strain>
    </source>
</reference>
<organism evidence="2 3">
    <name type="scientific">Pisolithus tinctorius Marx 270</name>
    <dbReference type="NCBI Taxonomy" id="870435"/>
    <lineage>
        <taxon>Eukaryota</taxon>
        <taxon>Fungi</taxon>
        <taxon>Dikarya</taxon>
        <taxon>Basidiomycota</taxon>
        <taxon>Agaricomycotina</taxon>
        <taxon>Agaricomycetes</taxon>
        <taxon>Agaricomycetidae</taxon>
        <taxon>Boletales</taxon>
        <taxon>Sclerodermatineae</taxon>
        <taxon>Pisolithaceae</taxon>
        <taxon>Pisolithus</taxon>
    </lineage>
</organism>
<evidence type="ECO:0000259" key="1">
    <source>
        <dbReference type="Pfam" id="PF01926"/>
    </source>
</evidence>
<keyword evidence="3" id="KW-1185">Reference proteome</keyword>
<dbReference type="Gene3D" id="3.40.50.300">
    <property type="entry name" value="P-loop containing nucleotide triphosphate hydrolases"/>
    <property type="match status" value="1"/>
</dbReference>
<evidence type="ECO:0000313" key="3">
    <source>
        <dbReference type="Proteomes" id="UP000054217"/>
    </source>
</evidence>
<gene>
    <name evidence="2" type="ORF">M404DRAFT_994175</name>
</gene>
<dbReference type="AlphaFoldDB" id="A0A0C3JSU7"/>
<feature type="domain" description="G" evidence="1">
    <location>
        <begin position="183"/>
        <end position="312"/>
    </location>
</feature>
<dbReference type="HOGENOM" id="CLU_023805_2_2_1"/>
<dbReference type="EMBL" id="KN831948">
    <property type="protein sequence ID" value="KIO12218.1"/>
    <property type="molecule type" value="Genomic_DNA"/>
</dbReference>
<dbReference type="GO" id="GO:0005525">
    <property type="term" value="F:GTP binding"/>
    <property type="evidence" value="ECO:0007669"/>
    <property type="project" value="InterPro"/>
</dbReference>
<dbReference type="SUPFAM" id="SSF52540">
    <property type="entry name" value="P-loop containing nucleoside triphosphate hydrolases"/>
    <property type="match status" value="1"/>
</dbReference>
<name>A0A0C3JSU7_PISTI</name>
<proteinExistence type="predicted"/>
<sequence>MASPLKLSYIELQNAQGIIESVELQLNGSEYSITQSQYNSDTFSKAFDMPLTLETEPLSLSVSRKRSWCLCCYKTAQETITFRSVDVRSKLDGQEFHHVWGNVFIKLRFLPQTQSGVTASGVSAKFEAPQPTIEQPVIPHSTPAQDTFRSAGTPVPANIPAPANSGGLRPTTEALIEQCPRFRVLVVGKSGVGKSTLINRIFGVETANVARDQPGKADIEQEFTSPQNDRLILHDSKGFEAGDAGNYEIVKSFIEKRKKEPDIKNQLHAVWLCFQIPIPTYGERLLEDAAEAFLRIRKEVLGNTPTIVVFTKHDRLVSFMKQKMPGDPQAGQRYLEEACVQPIQEFTGENIANVAVSSKLKYEQGLKDLISLTQDMVSMSFTSPENQVSPVPLAAAGAQRMLPILKVELSIAVGKQRYWRLMGASANFPGYTMQDCLCVIHTDIVAVWNFYDPYRHLYSEEFRNLMMKMVEELDAPAGSNVHLSSSDAFSEGAIPLLALTPVILPLKSCVSLGKWVYDSYQRLQGVPTKFMSYIVDLTHVLEILFSLTASMRAKKLTRTAIELAYNAYYASEWMTHTHTDIRYFQCPTTARDAVLDKITSMIPSGDREVRVSRALETIPRVDLEKDKEWGQQVS</sequence>
<dbReference type="Proteomes" id="UP000054217">
    <property type="component" value="Unassembled WGS sequence"/>
</dbReference>
<dbReference type="OrthoDB" id="391988at2759"/>
<dbReference type="InParanoid" id="A0A0C3JSU7"/>
<dbReference type="Pfam" id="PF01926">
    <property type="entry name" value="MMR_HSR1"/>
    <property type="match status" value="1"/>
</dbReference>
<dbReference type="InterPro" id="IPR006073">
    <property type="entry name" value="GTP-bd"/>
</dbReference>
<dbReference type="CDD" id="cd00882">
    <property type="entry name" value="Ras_like_GTPase"/>
    <property type="match status" value="1"/>
</dbReference>
<accession>A0A0C3JSU7</accession>
<evidence type="ECO:0000313" key="2">
    <source>
        <dbReference type="EMBL" id="KIO12218.1"/>
    </source>
</evidence>
<reference evidence="2 3" key="1">
    <citation type="submission" date="2014-04" db="EMBL/GenBank/DDBJ databases">
        <authorList>
            <consortium name="DOE Joint Genome Institute"/>
            <person name="Kuo A."/>
            <person name="Kohler A."/>
            <person name="Costa M.D."/>
            <person name="Nagy L.G."/>
            <person name="Floudas D."/>
            <person name="Copeland A."/>
            <person name="Barry K.W."/>
            <person name="Cichocki N."/>
            <person name="Veneault-Fourrey C."/>
            <person name="LaButti K."/>
            <person name="Lindquist E.A."/>
            <person name="Lipzen A."/>
            <person name="Lundell T."/>
            <person name="Morin E."/>
            <person name="Murat C."/>
            <person name="Sun H."/>
            <person name="Tunlid A."/>
            <person name="Henrissat B."/>
            <person name="Grigoriev I.V."/>
            <person name="Hibbett D.S."/>
            <person name="Martin F."/>
            <person name="Nordberg H.P."/>
            <person name="Cantor M.N."/>
            <person name="Hua S.X."/>
        </authorList>
    </citation>
    <scope>NUCLEOTIDE SEQUENCE [LARGE SCALE GENOMIC DNA]</scope>
    <source>
        <strain evidence="2 3">Marx 270</strain>
    </source>
</reference>
<protein>
    <recommendedName>
        <fullName evidence="1">G domain-containing protein</fullName>
    </recommendedName>
</protein>
<dbReference type="InterPro" id="IPR027417">
    <property type="entry name" value="P-loop_NTPase"/>
</dbReference>